<name>A0A3B3H7T3_ORYLA</name>
<evidence type="ECO:0000256" key="1">
    <source>
        <dbReference type="SAM" id="MobiDB-lite"/>
    </source>
</evidence>
<evidence type="ECO:0000313" key="3">
    <source>
        <dbReference type="Proteomes" id="UP000001038"/>
    </source>
</evidence>
<dbReference type="GeneTree" id="ENSGT00940000177757"/>
<feature type="compositionally biased region" description="Low complexity" evidence="1">
    <location>
        <begin position="145"/>
        <end position="155"/>
    </location>
</feature>
<dbReference type="Ensembl" id="ENSORLT00000034438.1">
    <property type="protein sequence ID" value="ENSORLP00000027912.1"/>
    <property type="gene ID" value="ENSORLG00000030615.1"/>
</dbReference>
<dbReference type="Gene3D" id="3.30.160.60">
    <property type="entry name" value="Classic Zinc Finger"/>
    <property type="match status" value="1"/>
</dbReference>
<dbReference type="Proteomes" id="UP000001038">
    <property type="component" value="Chromosome 6"/>
</dbReference>
<reference evidence="2 3" key="1">
    <citation type="journal article" date="2007" name="Nature">
        <title>The medaka draft genome and insights into vertebrate genome evolution.</title>
        <authorList>
            <person name="Kasahara M."/>
            <person name="Naruse K."/>
            <person name="Sasaki S."/>
            <person name="Nakatani Y."/>
            <person name="Qu W."/>
            <person name="Ahsan B."/>
            <person name="Yamada T."/>
            <person name="Nagayasu Y."/>
            <person name="Doi K."/>
            <person name="Kasai Y."/>
            <person name="Jindo T."/>
            <person name="Kobayashi D."/>
            <person name="Shimada A."/>
            <person name="Toyoda A."/>
            <person name="Kuroki Y."/>
            <person name="Fujiyama A."/>
            <person name="Sasaki T."/>
            <person name="Shimizu A."/>
            <person name="Asakawa S."/>
            <person name="Shimizu N."/>
            <person name="Hashimoto S."/>
            <person name="Yang J."/>
            <person name="Lee Y."/>
            <person name="Matsushima K."/>
            <person name="Sugano S."/>
            <person name="Sakaizumi M."/>
            <person name="Narita T."/>
            <person name="Ohishi K."/>
            <person name="Haga S."/>
            <person name="Ohta F."/>
            <person name="Nomoto H."/>
            <person name="Nogata K."/>
            <person name="Morishita T."/>
            <person name="Endo T."/>
            <person name="Shin-I T."/>
            <person name="Takeda H."/>
            <person name="Morishita S."/>
            <person name="Kohara Y."/>
        </authorList>
    </citation>
    <scope>NUCLEOTIDE SEQUENCE [LARGE SCALE GENOMIC DNA]</scope>
    <source>
        <strain evidence="2 3">Hd-rR</strain>
    </source>
</reference>
<evidence type="ECO:0000313" key="2">
    <source>
        <dbReference type="Ensembl" id="ENSORLP00000027912.1"/>
    </source>
</evidence>
<evidence type="ECO:0008006" key="4">
    <source>
        <dbReference type="Google" id="ProtNLM"/>
    </source>
</evidence>
<dbReference type="STRING" id="8090.ENSORLP00000027912"/>
<sequence length="370" mass="39912">MFFSVLGEKVFRGQVSGDYAAASAARSASLGFRHDRFQVPHWQNSRDLSSPLQPSSSSRSSSPKARPRSREDWSPATAQYVNPESLLASRKSEASDQDAGGDGAQARKSQYEPLDLSVRPDSHSAVSPAVLLQMSGLFHNGLSSSVSRGLQGSSQAPAELGERPAYQRDLLVQGTNEEMNSQNAAPIGQDCEGDFQEDKSDEEDDNATKWKTLKQDLLELKESGQASADLEADRKLKRGRAASSLESLTHVDPLQHQGVLLSFLRSQGSLSGAPTSAHQAGLNGNTEKDVASARKPFQCRYCPYSASQKGNLKTHVLCVHRKPFDNSLYPDRRLRRSHAPQLPPRLPVGVAGGDGASGRDQIGSTSLCGT</sequence>
<protein>
    <recommendedName>
        <fullName evidence="4">C2H2-type domain-containing protein</fullName>
    </recommendedName>
</protein>
<dbReference type="Bgee" id="ENSORLG00000030615">
    <property type="expression patterns" value="Expressed in animal zygote and 10 other cell types or tissues"/>
</dbReference>
<reference evidence="2" key="2">
    <citation type="submission" date="2025-08" db="UniProtKB">
        <authorList>
            <consortium name="Ensembl"/>
        </authorList>
    </citation>
    <scope>IDENTIFICATION</scope>
    <source>
        <strain evidence="2">Hd-rR</strain>
    </source>
</reference>
<organism evidence="2 3">
    <name type="scientific">Oryzias latipes</name>
    <name type="common">Japanese rice fish</name>
    <name type="synonym">Japanese killifish</name>
    <dbReference type="NCBI Taxonomy" id="8090"/>
    <lineage>
        <taxon>Eukaryota</taxon>
        <taxon>Metazoa</taxon>
        <taxon>Chordata</taxon>
        <taxon>Craniata</taxon>
        <taxon>Vertebrata</taxon>
        <taxon>Euteleostomi</taxon>
        <taxon>Actinopterygii</taxon>
        <taxon>Neopterygii</taxon>
        <taxon>Teleostei</taxon>
        <taxon>Neoteleostei</taxon>
        <taxon>Acanthomorphata</taxon>
        <taxon>Ovalentaria</taxon>
        <taxon>Atherinomorphae</taxon>
        <taxon>Beloniformes</taxon>
        <taxon>Adrianichthyidae</taxon>
        <taxon>Oryziinae</taxon>
        <taxon>Oryzias</taxon>
    </lineage>
</organism>
<feature type="region of interest" description="Disordered" evidence="1">
    <location>
        <begin position="337"/>
        <end position="370"/>
    </location>
</feature>
<reference evidence="2" key="3">
    <citation type="submission" date="2025-09" db="UniProtKB">
        <authorList>
            <consortium name="Ensembl"/>
        </authorList>
    </citation>
    <scope>IDENTIFICATION</scope>
    <source>
        <strain evidence="2">Hd-rR</strain>
    </source>
</reference>
<dbReference type="FunFam" id="3.30.160.60:FF:001673">
    <property type="entry name" value="Zinc finger protein 536"/>
    <property type="match status" value="1"/>
</dbReference>
<gene>
    <name evidence="2" type="primary">LOC101163897</name>
</gene>
<proteinExistence type="predicted"/>
<dbReference type="InterPro" id="IPR036236">
    <property type="entry name" value="Znf_C2H2_sf"/>
</dbReference>
<feature type="region of interest" description="Disordered" evidence="1">
    <location>
        <begin position="145"/>
        <end position="164"/>
    </location>
</feature>
<accession>A0A3B3H7T3</accession>
<dbReference type="AlphaFoldDB" id="A0A3B3H7T3"/>
<feature type="compositionally biased region" description="Low complexity" evidence="1">
    <location>
        <begin position="45"/>
        <end position="64"/>
    </location>
</feature>
<feature type="region of interest" description="Disordered" evidence="1">
    <location>
        <begin position="179"/>
        <end position="207"/>
    </location>
</feature>
<dbReference type="InParanoid" id="A0A3B3H7T3"/>
<feature type="compositionally biased region" description="Acidic residues" evidence="1">
    <location>
        <begin position="191"/>
        <end position="205"/>
    </location>
</feature>
<feature type="region of interest" description="Disordered" evidence="1">
    <location>
        <begin position="42"/>
        <end position="108"/>
    </location>
</feature>
<keyword evidence="3" id="KW-1185">Reference proteome</keyword>
<dbReference type="SUPFAM" id="SSF57667">
    <property type="entry name" value="beta-beta-alpha zinc fingers"/>
    <property type="match status" value="1"/>
</dbReference>